<sequence>MSASPPATTIHAQIYGRFRAMIETGQLKPGQRVSSLRALAEELGVARGTVQVAFDRLLGEGYLVARGPAGTFVAEHITAARGETRAARKETTPPTPPISPISTEKPPIPAKATAPRAPRFAAQKDANEVVLESGGGAPATLQLGVPALDEFPRKLWTRLMTGLVRQVNTLNRPAPAGYAPLREALATYLHSSRGIDLRPSQVFVVPAYTAGLELAVNALSLQGTHGAWVETPGYPPTGQLLRRLGVPPHVVPVDECGIDVEYGIAHHGNARLAVVTPSHQSPTGVALTLQRRVALLDWAARRGAWIVEDDYDGEFRYRGHPLPALKSLDTGQRVIYCGTLSKVMFPGLRLAYVAVPESQVEAFESAIARATYGGCPELMQAAVAEFITAGHFSRHIKRMRTLYARRRALLADALRAYEPYGFRVRLEDGGMHLLLDVPEDRDDIAMARVAHEAGFGIHALTGWRRGAPGRRALLLGFTNIATKDEAERVVTKLMRTLGEPRT</sequence>
<dbReference type="InterPro" id="IPR004839">
    <property type="entry name" value="Aminotransferase_I/II_large"/>
</dbReference>
<dbReference type="SUPFAM" id="SSF53383">
    <property type="entry name" value="PLP-dependent transferases"/>
    <property type="match status" value="1"/>
</dbReference>
<dbReference type="InterPro" id="IPR036390">
    <property type="entry name" value="WH_DNA-bd_sf"/>
</dbReference>
<dbReference type="Pfam" id="PF00155">
    <property type="entry name" value="Aminotran_1_2"/>
    <property type="match status" value="1"/>
</dbReference>
<dbReference type="Gene3D" id="1.10.10.10">
    <property type="entry name" value="Winged helix-like DNA-binding domain superfamily/Winged helix DNA-binding domain"/>
    <property type="match status" value="1"/>
</dbReference>
<name>A0A316ENZ7_9BURK</name>
<evidence type="ECO:0000256" key="6">
    <source>
        <dbReference type="SAM" id="MobiDB-lite"/>
    </source>
</evidence>
<evidence type="ECO:0000256" key="4">
    <source>
        <dbReference type="ARBA" id="ARBA00023125"/>
    </source>
</evidence>
<proteinExistence type="inferred from homology"/>
<feature type="region of interest" description="Disordered" evidence="6">
    <location>
        <begin position="82"/>
        <end position="119"/>
    </location>
</feature>
<reference evidence="8 9" key="1">
    <citation type="submission" date="2018-05" db="EMBL/GenBank/DDBJ databases">
        <title>Genomic Encyclopedia of Type Strains, Phase IV (KMG-V): Genome sequencing to study the core and pangenomes of soil and plant-associated prokaryotes.</title>
        <authorList>
            <person name="Whitman W."/>
        </authorList>
    </citation>
    <scope>NUCLEOTIDE SEQUENCE [LARGE SCALE GENOMIC DNA]</scope>
    <source>
        <strain evidence="8 9">SLV-132</strain>
    </source>
</reference>
<evidence type="ECO:0000313" key="9">
    <source>
        <dbReference type="Proteomes" id="UP000245754"/>
    </source>
</evidence>
<dbReference type="SMART" id="SM00345">
    <property type="entry name" value="HTH_GNTR"/>
    <property type="match status" value="1"/>
</dbReference>
<protein>
    <submittedName>
        <fullName evidence="8">GntR family transcriptional regulator/MocR family aminotransferase</fullName>
    </submittedName>
</protein>
<keyword evidence="9" id="KW-1185">Reference proteome</keyword>
<keyword evidence="8" id="KW-0808">Transferase</keyword>
<dbReference type="GO" id="GO:0008483">
    <property type="term" value="F:transaminase activity"/>
    <property type="evidence" value="ECO:0007669"/>
    <property type="project" value="UniProtKB-KW"/>
</dbReference>
<dbReference type="CDD" id="cd07377">
    <property type="entry name" value="WHTH_GntR"/>
    <property type="match status" value="1"/>
</dbReference>
<dbReference type="RefSeq" id="WP_109585004.1">
    <property type="nucleotide sequence ID" value="NZ_QGGT01000006.1"/>
</dbReference>
<dbReference type="GO" id="GO:0003700">
    <property type="term" value="F:DNA-binding transcription factor activity"/>
    <property type="evidence" value="ECO:0007669"/>
    <property type="project" value="InterPro"/>
</dbReference>
<dbReference type="PROSITE" id="PS50949">
    <property type="entry name" value="HTH_GNTR"/>
    <property type="match status" value="1"/>
</dbReference>
<evidence type="ECO:0000259" key="7">
    <source>
        <dbReference type="PROSITE" id="PS50949"/>
    </source>
</evidence>
<dbReference type="Proteomes" id="UP000245754">
    <property type="component" value="Unassembled WGS sequence"/>
</dbReference>
<comment type="caution">
    <text evidence="8">The sequence shown here is derived from an EMBL/GenBank/DDBJ whole genome shotgun (WGS) entry which is preliminary data.</text>
</comment>
<feature type="compositionally biased region" description="Basic and acidic residues" evidence="6">
    <location>
        <begin position="82"/>
        <end position="91"/>
    </location>
</feature>
<evidence type="ECO:0000256" key="5">
    <source>
        <dbReference type="ARBA" id="ARBA00023163"/>
    </source>
</evidence>
<dbReference type="InterPro" id="IPR015424">
    <property type="entry name" value="PyrdxlP-dep_Trfase"/>
</dbReference>
<dbReference type="GO" id="GO:0030170">
    <property type="term" value="F:pyridoxal phosphate binding"/>
    <property type="evidence" value="ECO:0007669"/>
    <property type="project" value="InterPro"/>
</dbReference>
<keyword evidence="5" id="KW-0804">Transcription</keyword>
<dbReference type="GO" id="GO:0003677">
    <property type="term" value="F:DNA binding"/>
    <property type="evidence" value="ECO:0007669"/>
    <property type="project" value="UniProtKB-KW"/>
</dbReference>
<evidence type="ECO:0000256" key="2">
    <source>
        <dbReference type="ARBA" id="ARBA00022898"/>
    </source>
</evidence>
<organism evidence="8 9">
    <name type="scientific">Cupriavidus plantarum</name>
    <dbReference type="NCBI Taxonomy" id="942865"/>
    <lineage>
        <taxon>Bacteria</taxon>
        <taxon>Pseudomonadati</taxon>
        <taxon>Pseudomonadota</taxon>
        <taxon>Betaproteobacteria</taxon>
        <taxon>Burkholderiales</taxon>
        <taxon>Burkholderiaceae</taxon>
        <taxon>Cupriavidus</taxon>
    </lineage>
</organism>
<dbReference type="AlphaFoldDB" id="A0A316ENZ7"/>
<dbReference type="CDD" id="cd00609">
    <property type="entry name" value="AAT_like"/>
    <property type="match status" value="1"/>
</dbReference>
<dbReference type="Gene3D" id="3.40.640.10">
    <property type="entry name" value="Type I PLP-dependent aspartate aminotransferase-like (Major domain)"/>
    <property type="match status" value="1"/>
</dbReference>
<dbReference type="InterPro" id="IPR051446">
    <property type="entry name" value="HTH_trans_reg/aminotransferase"/>
</dbReference>
<dbReference type="EMBL" id="QGGT01000006">
    <property type="protein sequence ID" value="PWK32719.1"/>
    <property type="molecule type" value="Genomic_DNA"/>
</dbReference>
<evidence type="ECO:0000313" key="8">
    <source>
        <dbReference type="EMBL" id="PWK32719.1"/>
    </source>
</evidence>
<feature type="domain" description="HTH gntR-type" evidence="7">
    <location>
        <begin position="8"/>
        <end position="76"/>
    </location>
</feature>
<dbReference type="SUPFAM" id="SSF46785">
    <property type="entry name" value="Winged helix' DNA-binding domain"/>
    <property type="match status" value="1"/>
</dbReference>
<keyword evidence="2" id="KW-0663">Pyridoxal phosphate</keyword>
<keyword evidence="8" id="KW-0032">Aminotransferase</keyword>
<dbReference type="Pfam" id="PF00392">
    <property type="entry name" value="GntR"/>
    <property type="match status" value="1"/>
</dbReference>
<keyword evidence="3" id="KW-0805">Transcription regulation</keyword>
<dbReference type="InterPro" id="IPR015421">
    <property type="entry name" value="PyrdxlP-dep_Trfase_major"/>
</dbReference>
<accession>A0A316ENZ7</accession>
<dbReference type="PANTHER" id="PTHR46577:SF1">
    <property type="entry name" value="HTH-TYPE TRANSCRIPTIONAL REGULATORY PROTEIN GABR"/>
    <property type="match status" value="1"/>
</dbReference>
<gene>
    <name evidence="8" type="ORF">C7419_106138</name>
</gene>
<dbReference type="InterPro" id="IPR036388">
    <property type="entry name" value="WH-like_DNA-bd_sf"/>
</dbReference>
<keyword evidence="4" id="KW-0238">DNA-binding</keyword>
<comment type="similarity">
    <text evidence="1">In the C-terminal section; belongs to the class-I pyridoxal-phosphate-dependent aminotransferase family.</text>
</comment>
<evidence type="ECO:0000256" key="1">
    <source>
        <dbReference type="ARBA" id="ARBA00005384"/>
    </source>
</evidence>
<dbReference type="PANTHER" id="PTHR46577">
    <property type="entry name" value="HTH-TYPE TRANSCRIPTIONAL REGULATORY PROTEIN GABR"/>
    <property type="match status" value="1"/>
</dbReference>
<evidence type="ECO:0000256" key="3">
    <source>
        <dbReference type="ARBA" id="ARBA00023015"/>
    </source>
</evidence>
<dbReference type="InterPro" id="IPR000524">
    <property type="entry name" value="Tscrpt_reg_HTH_GntR"/>
</dbReference>